<keyword evidence="5" id="KW-1185">Reference proteome</keyword>
<evidence type="ECO:0000256" key="2">
    <source>
        <dbReference type="ARBA" id="ARBA00023002"/>
    </source>
</evidence>
<dbReference type="Gene3D" id="2.30.110.10">
    <property type="entry name" value="Electron Transport, Fmn-binding Protein, Chain A"/>
    <property type="match status" value="1"/>
</dbReference>
<dbReference type="PANTHER" id="PTHR30466">
    <property type="entry name" value="FLAVIN REDUCTASE"/>
    <property type="match status" value="1"/>
</dbReference>
<dbReference type="GO" id="GO:0010181">
    <property type="term" value="F:FMN binding"/>
    <property type="evidence" value="ECO:0007669"/>
    <property type="project" value="InterPro"/>
</dbReference>
<keyword evidence="2" id="KW-0560">Oxidoreductase</keyword>
<comment type="caution">
    <text evidence="4">The sequence shown here is derived from an EMBL/GenBank/DDBJ whole genome shotgun (WGS) entry which is preliminary data.</text>
</comment>
<dbReference type="GO" id="GO:0042602">
    <property type="term" value="F:riboflavin reductase (NADPH) activity"/>
    <property type="evidence" value="ECO:0007669"/>
    <property type="project" value="TreeGrafter"/>
</dbReference>
<evidence type="ECO:0000313" key="5">
    <source>
        <dbReference type="Proteomes" id="UP000331127"/>
    </source>
</evidence>
<gene>
    <name evidence="4" type="ORF">Amac_083610</name>
</gene>
<dbReference type="InterPro" id="IPR002563">
    <property type="entry name" value="Flavin_Rdtase-like_dom"/>
</dbReference>
<feature type="domain" description="Flavin reductase like" evidence="3">
    <location>
        <begin position="125"/>
        <end position="268"/>
    </location>
</feature>
<comment type="similarity">
    <text evidence="1">Belongs to the non-flavoprotein flavin reductase family.</text>
</comment>
<dbReference type="AlphaFoldDB" id="A0A5M3X0W2"/>
<dbReference type="InterPro" id="IPR012349">
    <property type="entry name" value="Split_barrel_FMN-bd"/>
</dbReference>
<organism evidence="4 5">
    <name type="scientific">Acrocarpospora macrocephala</name>
    <dbReference type="NCBI Taxonomy" id="150177"/>
    <lineage>
        <taxon>Bacteria</taxon>
        <taxon>Bacillati</taxon>
        <taxon>Actinomycetota</taxon>
        <taxon>Actinomycetes</taxon>
        <taxon>Streptosporangiales</taxon>
        <taxon>Streptosporangiaceae</taxon>
        <taxon>Acrocarpospora</taxon>
    </lineage>
</organism>
<dbReference type="SMART" id="SM00903">
    <property type="entry name" value="Flavin_Reduct"/>
    <property type="match status" value="1"/>
</dbReference>
<dbReference type="PANTHER" id="PTHR30466:SF11">
    <property type="entry name" value="FLAVIN-DEPENDENT MONOOXYGENASE, REDUCTASE SUBUNIT HSAB"/>
    <property type="match status" value="1"/>
</dbReference>
<protein>
    <recommendedName>
        <fullName evidence="3">Flavin reductase like domain-containing protein</fullName>
    </recommendedName>
</protein>
<dbReference type="EMBL" id="BLAE01000064">
    <property type="protein sequence ID" value="GES14764.1"/>
    <property type="molecule type" value="Genomic_DNA"/>
</dbReference>
<sequence length="274" mass="29642">MKVVVELAAERITIAEPEDFHSLSVTAVGDGDARDLLQRVLTGEGAGELRDGHVWLSVGWLARRLGFPADPGFDAMIDYARSRGWFSDSPEQVRAHVEWETGHAVVRTLPNRGRTVSSQEYRHVLGHFVTGVTVVTAMSGGQPIGFTCQSMSALSLDPPLILICPGKGSTTWPRIAAAGTFAVNLLSAEQGSICSAFARSGSDKFDGVAWNPGDLTGAPVLDDVLGWLECEIQDIHEGGDHWIVTARVLDLEAHQRNPLTFFRGRLNEAHAYTG</sequence>
<reference evidence="4 5" key="1">
    <citation type="submission" date="2019-10" db="EMBL/GenBank/DDBJ databases">
        <title>Whole genome shotgun sequence of Acrocarpospora macrocephala NBRC 16266.</title>
        <authorList>
            <person name="Ichikawa N."/>
            <person name="Kimura A."/>
            <person name="Kitahashi Y."/>
            <person name="Komaki H."/>
            <person name="Oguchi A."/>
        </authorList>
    </citation>
    <scope>NUCLEOTIDE SEQUENCE [LARGE SCALE GENOMIC DNA]</scope>
    <source>
        <strain evidence="4 5">NBRC 16266</strain>
    </source>
</reference>
<name>A0A5M3X0W2_9ACTN</name>
<proteinExistence type="inferred from homology"/>
<evidence type="ECO:0000256" key="1">
    <source>
        <dbReference type="ARBA" id="ARBA00008898"/>
    </source>
</evidence>
<dbReference type="Proteomes" id="UP000331127">
    <property type="component" value="Unassembled WGS sequence"/>
</dbReference>
<dbReference type="RefSeq" id="WP_218041601.1">
    <property type="nucleotide sequence ID" value="NZ_BAAAHL010000007.1"/>
</dbReference>
<dbReference type="SUPFAM" id="SSF50475">
    <property type="entry name" value="FMN-binding split barrel"/>
    <property type="match status" value="1"/>
</dbReference>
<accession>A0A5M3X0W2</accession>
<dbReference type="Pfam" id="PF01613">
    <property type="entry name" value="Flavin_Reduct"/>
    <property type="match status" value="1"/>
</dbReference>
<dbReference type="InterPro" id="IPR050268">
    <property type="entry name" value="NADH-dep_flavin_reductase"/>
</dbReference>
<evidence type="ECO:0000313" key="4">
    <source>
        <dbReference type="EMBL" id="GES14764.1"/>
    </source>
</evidence>
<evidence type="ECO:0000259" key="3">
    <source>
        <dbReference type="SMART" id="SM00903"/>
    </source>
</evidence>